<protein>
    <recommendedName>
        <fullName evidence="1">Tetrapyrrole biosynthesis uroporphyrinogen III synthase domain-containing protein</fullName>
    </recommendedName>
</protein>
<dbReference type="EMBL" id="NHSD01000136">
    <property type="protein sequence ID" value="MBK5926558.1"/>
    <property type="molecule type" value="Genomic_DNA"/>
</dbReference>
<dbReference type="CDD" id="cd06578">
    <property type="entry name" value="HemD"/>
    <property type="match status" value="1"/>
</dbReference>
<evidence type="ECO:0000313" key="3">
    <source>
        <dbReference type="Proteomes" id="UP000706333"/>
    </source>
</evidence>
<evidence type="ECO:0000259" key="1">
    <source>
        <dbReference type="Pfam" id="PF02602"/>
    </source>
</evidence>
<reference evidence="2" key="1">
    <citation type="submission" date="2017-05" db="EMBL/GenBank/DDBJ databases">
        <authorList>
            <person name="Imhoff J.F."/>
            <person name="Rahn T."/>
            <person name="Kuenzel S."/>
            <person name="Neulinger S.C."/>
        </authorList>
    </citation>
    <scope>NUCLEOTIDE SEQUENCE</scope>
    <source>
        <strain evidence="2">LMG 28126</strain>
    </source>
</reference>
<dbReference type="Pfam" id="PF02602">
    <property type="entry name" value="HEM4"/>
    <property type="match status" value="1"/>
</dbReference>
<dbReference type="SUPFAM" id="SSF69618">
    <property type="entry name" value="HemD-like"/>
    <property type="match status" value="1"/>
</dbReference>
<gene>
    <name evidence="2" type="ORF">CCR87_04170</name>
</gene>
<dbReference type="Gene3D" id="3.40.50.10090">
    <property type="match status" value="2"/>
</dbReference>
<dbReference type="AlphaFoldDB" id="A0A934TJ44"/>
<dbReference type="GO" id="GO:0033014">
    <property type="term" value="P:tetrapyrrole biosynthetic process"/>
    <property type="evidence" value="ECO:0007669"/>
    <property type="project" value="InterPro"/>
</dbReference>
<dbReference type="InterPro" id="IPR003754">
    <property type="entry name" value="4pyrrol_synth_uPrphyn_synth"/>
</dbReference>
<sequence length="257" mass="26858">MPPPAPTAPTRSRLTDMPILLLTRPRAQSDRFAASLTGCLARLPRVVTPLIDIVQQPLTLDPTPYATLIFTSENGVASFAAQSPLRARPAWCVGPRTEAAAREAGLAVTHRPDGGTAEALITALRAAHPDTPLLHLRGAHAVTDLSGRLSAAGLACDEAVVYAQQEVAPTPEALALLAGARPVLLPLFSPRSARLAARMMPEPHAQAPVHVVAISEAAAARWRAARQTSADTVTVARQPDATGMIAALTGACERLSA</sequence>
<dbReference type="Proteomes" id="UP000706333">
    <property type="component" value="Unassembled WGS sequence"/>
</dbReference>
<reference evidence="2" key="2">
    <citation type="journal article" date="2020" name="Microorganisms">
        <title>Osmotic Adaptation and Compatible Solute Biosynthesis of Phototrophic Bacteria as Revealed from Genome Analyses.</title>
        <authorList>
            <person name="Imhoff J.F."/>
            <person name="Rahn T."/>
            <person name="Kunzel S."/>
            <person name="Keller A."/>
            <person name="Neulinger S.C."/>
        </authorList>
    </citation>
    <scope>NUCLEOTIDE SEQUENCE</scope>
    <source>
        <strain evidence="2">LMG 28126</strain>
    </source>
</reference>
<accession>A0A934TJ44</accession>
<comment type="caution">
    <text evidence="2">The sequence shown here is derived from an EMBL/GenBank/DDBJ whole genome shotgun (WGS) entry which is preliminary data.</text>
</comment>
<feature type="domain" description="Tetrapyrrole biosynthesis uroporphyrinogen III synthase" evidence="1">
    <location>
        <begin position="47"/>
        <end position="245"/>
    </location>
</feature>
<organism evidence="2 3">
    <name type="scientific">Rhodobaculum claviforme</name>
    <dbReference type="NCBI Taxonomy" id="1549854"/>
    <lineage>
        <taxon>Bacteria</taxon>
        <taxon>Pseudomonadati</taxon>
        <taxon>Pseudomonadota</taxon>
        <taxon>Alphaproteobacteria</taxon>
        <taxon>Rhodobacterales</taxon>
        <taxon>Paracoccaceae</taxon>
        <taxon>Rhodobaculum</taxon>
    </lineage>
</organism>
<evidence type="ECO:0000313" key="2">
    <source>
        <dbReference type="EMBL" id="MBK5926558.1"/>
    </source>
</evidence>
<name>A0A934TJ44_9RHOB</name>
<proteinExistence type="predicted"/>
<keyword evidence="3" id="KW-1185">Reference proteome</keyword>
<dbReference type="InterPro" id="IPR036108">
    <property type="entry name" value="4pyrrol_syn_uPrphyn_synt_sf"/>
</dbReference>
<dbReference type="GO" id="GO:0004852">
    <property type="term" value="F:uroporphyrinogen-III synthase activity"/>
    <property type="evidence" value="ECO:0007669"/>
    <property type="project" value="InterPro"/>
</dbReference>